<dbReference type="PANTHER" id="PTHR32166:SF119">
    <property type="entry name" value="TRANSPOSON SUPERFAMILY, PUTATIVE-RELATED"/>
    <property type="match status" value="1"/>
</dbReference>
<dbReference type="InterPro" id="IPR012337">
    <property type="entry name" value="RNaseH-like_sf"/>
</dbReference>
<evidence type="ECO:0000256" key="3">
    <source>
        <dbReference type="ARBA" id="ARBA00022771"/>
    </source>
</evidence>
<dbReference type="GO" id="GO:0046983">
    <property type="term" value="F:protein dimerization activity"/>
    <property type="evidence" value="ECO:0007669"/>
    <property type="project" value="InterPro"/>
</dbReference>
<proteinExistence type="predicted"/>
<keyword evidence="3 7" id="KW-0863">Zinc-finger</keyword>
<dbReference type="PANTHER" id="PTHR32166">
    <property type="entry name" value="OSJNBA0013A04.12 PROTEIN"/>
    <property type="match status" value="1"/>
</dbReference>
<evidence type="ECO:0000313" key="10">
    <source>
        <dbReference type="Proteomes" id="UP000236291"/>
    </source>
</evidence>
<dbReference type="GO" id="GO:0008270">
    <property type="term" value="F:zinc ion binding"/>
    <property type="evidence" value="ECO:0007669"/>
    <property type="project" value="UniProtKB-KW"/>
</dbReference>
<keyword evidence="5" id="KW-0238">DNA-binding</keyword>
<dbReference type="Proteomes" id="UP000236291">
    <property type="component" value="Unassembled WGS sequence"/>
</dbReference>
<keyword evidence="6" id="KW-0539">Nucleus</keyword>
<reference evidence="9 10" key="1">
    <citation type="journal article" date="2014" name="Am. J. Bot.">
        <title>Genome assembly and annotation for red clover (Trifolium pratense; Fabaceae).</title>
        <authorList>
            <person name="Istvanek J."/>
            <person name="Jaros M."/>
            <person name="Krenek A."/>
            <person name="Repkova J."/>
        </authorList>
    </citation>
    <scope>NUCLEOTIDE SEQUENCE [LARGE SCALE GENOMIC DNA]</scope>
    <source>
        <strain evidence="10">cv. Tatra</strain>
        <tissue evidence="9">Young leaves</tissue>
    </source>
</reference>
<dbReference type="AlphaFoldDB" id="A0A2K3P7I7"/>
<accession>A0A2K3P7I7</accession>
<dbReference type="EMBL" id="ASHM01004409">
    <property type="protein sequence ID" value="PNY11248.1"/>
    <property type="molecule type" value="Genomic_DNA"/>
</dbReference>
<name>A0A2K3P7I7_TRIPR</name>
<evidence type="ECO:0000313" key="9">
    <source>
        <dbReference type="EMBL" id="PNY11248.1"/>
    </source>
</evidence>
<evidence type="ECO:0000256" key="1">
    <source>
        <dbReference type="ARBA" id="ARBA00004123"/>
    </source>
</evidence>
<gene>
    <name evidence="9" type="ORF">L195_g007851</name>
</gene>
<evidence type="ECO:0000256" key="7">
    <source>
        <dbReference type="PROSITE-ProRule" id="PRU00027"/>
    </source>
</evidence>
<keyword evidence="2" id="KW-0479">Metal-binding</keyword>
<organism evidence="9 10">
    <name type="scientific">Trifolium pratense</name>
    <name type="common">Red clover</name>
    <dbReference type="NCBI Taxonomy" id="57577"/>
    <lineage>
        <taxon>Eukaryota</taxon>
        <taxon>Viridiplantae</taxon>
        <taxon>Streptophyta</taxon>
        <taxon>Embryophyta</taxon>
        <taxon>Tracheophyta</taxon>
        <taxon>Spermatophyta</taxon>
        <taxon>Magnoliopsida</taxon>
        <taxon>eudicotyledons</taxon>
        <taxon>Gunneridae</taxon>
        <taxon>Pentapetalae</taxon>
        <taxon>rosids</taxon>
        <taxon>fabids</taxon>
        <taxon>Fabales</taxon>
        <taxon>Fabaceae</taxon>
        <taxon>Papilionoideae</taxon>
        <taxon>50 kb inversion clade</taxon>
        <taxon>NPAAA clade</taxon>
        <taxon>Hologalegina</taxon>
        <taxon>IRL clade</taxon>
        <taxon>Trifolieae</taxon>
        <taxon>Trifolium</taxon>
    </lineage>
</organism>
<evidence type="ECO:0000259" key="8">
    <source>
        <dbReference type="PROSITE" id="PS50808"/>
    </source>
</evidence>
<dbReference type="InterPro" id="IPR008906">
    <property type="entry name" value="HATC_C_dom"/>
</dbReference>
<dbReference type="STRING" id="57577.A0A2K3P7I7"/>
<evidence type="ECO:0000256" key="6">
    <source>
        <dbReference type="ARBA" id="ARBA00023242"/>
    </source>
</evidence>
<evidence type="ECO:0000256" key="2">
    <source>
        <dbReference type="ARBA" id="ARBA00022723"/>
    </source>
</evidence>
<evidence type="ECO:0000256" key="5">
    <source>
        <dbReference type="ARBA" id="ARBA00023125"/>
    </source>
</evidence>
<sequence>MDNLEPVPISSQKHDPAWKHCQLFKNGEKVQLKCIYCLKFFKGGGIHRFKEHLACQKGNASMCSSVPADVRQLMQQSLDGVVVKKRKRQKIEDEIMNVNPLATVLNGGGSNQMDVNLGGQSFGVHDSAEQNLGQVLHTPGDGMSKNVERRKKIRATKNNNNNNNNYAAAASVYTTNSEPEPVVAPMEKSAFFPKKVDNRIHMAIGRFLYDIGAPFDAVNSVYFDQMVEAIASGGSDFQRPSHHELRGWVLKNSVEDVKNEIDRCKMTWGRTGCSILVDQWTTEAGRILISFLAYCPEGVVFLKSLDATEIMTSAEFLHEVIKQVVEEVGVAQVVQVITSGEEQYAVAGKRLTDTYPSLYWSPSAAHCIDLILEDFGNLEWISAVIEQAKSITRFVYNYSAILNMVRRYTLGNDIVDPSFSRFATNFTTLKRMVDLKHNLQSMVTSQEWMDCPYSKKTAGLEMLDTLSNQDFWSQCDLIVRLTHPLLRILRIASSEMRPAMGYTYAGMYRAKEAIKKALIKREDYMVYWNIIHQRWERLWHHPLHASGFFLNPKFFYSIQGDVHNEILSGMFDCIERLVPDTRVQDKIIKELNLYKSAAGDFGRKMAIRARDNLLPSEWWSTYGGGCPNLSRLAIRILSQTSSVMFCKRNQVPFEQIINTRNCIERQHLTDLVFVHYNLRLRQMFTSKEQESNDPLSFDNIYNVEDWVRPRDLYFEEYGNSDWMALDSYSINTMLLRPLNNEPEEMCEGFDDQEIFMSLKDGEDEHIGVKFGNH</sequence>
<comment type="subcellular location">
    <subcellularLocation>
        <location evidence="1">Nucleus</location>
    </subcellularLocation>
</comment>
<dbReference type="InterPro" id="IPR007021">
    <property type="entry name" value="DUF659"/>
</dbReference>
<evidence type="ECO:0000256" key="4">
    <source>
        <dbReference type="ARBA" id="ARBA00022833"/>
    </source>
</evidence>
<dbReference type="InterPro" id="IPR003656">
    <property type="entry name" value="Znf_BED"/>
</dbReference>
<dbReference type="Pfam" id="PF04937">
    <property type="entry name" value="DUF659"/>
    <property type="match status" value="1"/>
</dbReference>
<comment type="caution">
    <text evidence="9">The sequence shown here is derived from an EMBL/GenBank/DDBJ whole genome shotgun (WGS) entry which is preliminary data.</text>
</comment>
<dbReference type="Pfam" id="PF05699">
    <property type="entry name" value="Dimer_Tnp_hAT"/>
    <property type="match status" value="1"/>
</dbReference>
<reference evidence="9 10" key="2">
    <citation type="journal article" date="2017" name="Front. Plant Sci.">
        <title>Gene Classification and Mining of Molecular Markers Useful in Red Clover (Trifolium pratense) Breeding.</title>
        <authorList>
            <person name="Istvanek J."/>
            <person name="Dluhosova J."/>
            <person name="Dluhos P."/>
            <person name="Patkova L."/>
            <person name="Nedelnik J."/>
            <person name="Repkova J."/>
        </authorList>
    </citation>
    <scope>NUCLEOTIDE SEQUENCE [LARGE SCALE GENOMIC DNA]</scope>
    <source>
        <strain evidence="10">cv. Tatra</strain>
        <tissue evidence="9">Young leaves</tissue>
    </source>
</reference>
<dbReference type="GO" id="GO:0003677">
    <property type="term" value="F:DNA binding"/>
    <property type="evidence" value="ECO:0007669"/>
    <property type="project" value="UniProtKB-KW"/>
</dbReference>
<protein>
    <submittedName>
        <fullName evidence="9">DNA binding protein</fullName>
    </submittedName>
</protein>
<dbReference type="SUPFAM" id="SSF53098">
    <property type="entry name" value="Ribonuclease H-like"/>
    <property type="match status" value="1"/>
</dbReference>
<feature type="domain" description="BED-type" evidence="8">
    <location>
        <begin position="12"/>
        <end position="70"/>
    </location>
</feature>
<keyword evidence="4" id="KW-0862">Zinc</keyword>
<dbReference type="PROSITE" id="PS50808">
    <property type="entry name" value="ZF_BED"/>
    <property type="match status" value="1"/>
</dbReference>
<dbReference type="GO" id="GO:0005634">
    <property type="term" value="C:nucleus"/>
    <property type="evidence" value="ECO:0007669"/>
    <property type="project" value="UniProtKB-SubCell"/>
</dbReference>